<organism evidence="1 4">
    <name type="scientific">Ralstonia flatus</name>
    <dbReference type="NCBI Taxonomy" id="3058601"/>
    <lineage>
        <taxon>Bacteria</taxon>
        <taxon>Pseudomonadati</taxon>
        <taxon>Pseudomonadota</taxon>
        <taxon>Betaproteobacteria</taxon>
        <taxon>Burkholderiales</taxon>
        <taxon>Burkholderiaceae</taxon>
        <taxon>Ralstonia</taxon>
    </lineage>
</organism>
<evidence type="ECO:0000313" key="3">
    <source>
        <dbReference type="Proteomes" id="UP001189792"/>
    </source>
</evidence>
<protein>
    <submittedName>
        <fullName evidence="1">Uncharacterized protein</fullName>
    </submittedName>
</protein>
<dbReference type="Proteomes" id="UP001189792">
    <property type="component" value="Unassembled WGS sequence"/>
</dbReference>
<name>A0AAD2C1T4_9RALS</name>
<comment type="caution">
    <text evidence="1">The sequence shown here is derived from an EMBL/GenBank/DDBJ whole genome shotgun (WGS) entry which is preliminary data.</text>
</comment>
<dbReference type="Proteomes" id="UP001190491">
    <property type="component" value="Unassembled WGS sequence"/>
</dbReference>
<dbReference type="AlphaFoldDB" id="A0AAD2C1T4"/>
<evidence type="ECO:0000313" key="1">
    <source>
        <dbReference type="EMBL" id="CAJ0894383.1"/>
    </source>
</evidence>
<keyword evidence="3" id="KW-1185">Reference proteome</keyword>
<sequence>MLQGNGQWMFLILGVRVHARNLPINNMAVAHRYNEAVRSVVEPICRGRGHWDPEYKNWVIFDQFREIVLEELGRLERQ</sequence>
<proteinExistence type="predicted"/>
<evidence type="ECO:0000313" key="4">
    <source>
        <dbReference type="Proteomes" id="UP001190491"/>
    </source>
</evidence>
<accession>A0AAD2C1T4</accession>
<dbReference type="EMBL" id="CAUDLI010000014">
    <property type="protein sequence ID" value="CAJ0903788.1"/>
    <property type="molecule type" value="Genomic_DNA"/>
</dbReference>
<dbReference type="EMBL" id="CAUDKO010000014">
    <property type="protein sequence ID" value="CAJ0894383.1"/>
    <property type="molecule type" value="Genomic_DNA"/>
</dbReference>
<reference evidence="1 3" key="1">
    <citation type="submission" date="2023-07" db="EMBL/GenBank/DDBJ databases">
        <authorList>
            <person name="Peeters C."/>
        </authorList>
    </citation>
    <scope>NUCLEOTIDE SEQUENCE</scope>
    <source>
        <strain evidence="2 3">LMG 32965</strain>
        <strain evidence="1">R-77567</strain>
    </source>
</reference>
<gene>
    <name evidence="2" type="ORF">R77564_04969</name>
    <name evidence="1" type="ORF">R77567_04523</name>
</gene>
<evidence type="ECO:0000313" key="2">
    <source>
        <dbReference type="EMBL" id="CAJ0903788.1"/>
    </source>
</evidence>